<dbReference type="InterPro" id="IPR036880">
    <property type="entry name" value="Kunitz_BPTI_sf"/>
</dbReference>
<dbReference type="InterPro" id="IPR002223">
    <property type="entry name" value="Kunitz_BPTI"/>
</dbReference>
<evidence type="ECO:0000259" key="3">
    <source>
        <dbReference type="PROSITE" id="PS50279"/>
    </source>
</evidence>
<dbReference type="InterPro" id="IPR020901">
    <property type="entry name" value="Prtase_inh_Kunz-CS"/>
</dbReference>
<proteinExistence type="predicted"/>
<dbReference type="EnsemblMetazoa" id="G7921.1">
    <property type="protein sequence ID" value="G7921.1:cds"/>
    <property type="gene ID" value="G7921"/>
</dbReference>
<dbReference type="PROSITE" id="PS50279">
    <property type="entry name" value="BPTI_KUNITZ_2"/>
    <property type="match status" value="1"/>
</dbReference>
<organism evidence="5 6">
    <name type="scientific">Magallana gigas</name>
    <name type="common">Pacific oyster</name>
    <name type="synonym">Crassostrea gigas</name>
    <dbReference type="NCBI Taxonomy" id="29159"/>
    <lineage>
        <taxon>Eukaryota</taxon>
        <taxon>Metazoa</taxon>
        <taxon>Spiralia</taxon>
        <taxon>Lophotrochozoa</taxon>
        <taxon>Mollusca</taxon>
        <taxon>Bivalvia</taxon>
        <taxon>Autobranchia</taxon>
        <taxon>Pteriomorphia</taxon>
        <taxon>Ostreida</taxon>
        <taxon>Ostreoidea</taxon>
        <taxon>Ostreidae</taxon>
        <taxon>Magallana</taxon>
    </lineage>
</organism>
<dbReference type="SUPFAM" id="SSF57603">
    <property type="entry name" value="FnI-like domain"/>
    <property type="match status" value="1"/>
</dbReference>
<dbReference type="PROSITE" id="PS51390">
    <property type="entry name" value="WAP"/>
    <property type="match status" value="2"/>
</dbReference>
<reference evidence="5" key="1">
    <citation type="submission" date="2022-08" db="UniProtKB">
        <authorList>
            <consortium name="EnsemblMetazoa"/>
        </authorList>
    </citation>
    <scope>IDENTIFICATION</scope>
    <source>
        <strain evidence="5">05x7-T-G4-1.051#20</strain>
    </source>
</reference>
<keyword evidence="2" id="KW-0732">Signal</keyword>
<keyword evidence="6" id="KW-1185">Reference proteome</keyword>
<dbReference type="PROSITE" id="PS00280">
    <property type="entry name" value="BPTI_KUNITZ_1"/>
    <property type="match status" value="1"/>
</dbReference>
<dbReference type="Pfam" id="PF00014">
    <property type="entry name" value="Kunitz_BPTI"/>
    <property type="match status" value="1"/>
</dbReference>
<feature type="domain" description="WAP" evidence="4">
    <location>
        <begin position="24"/>
        <end position="76"/>
    </location>
</feature>
<dbReference type="GO" id="GO:0005615">
    <property type="term" value="C:extracellular space"/>
    <property type="evidence" value="ECO:0007669"/>
    <property type="project" value="TreeGrafter"/>
</dbReference>
<dbReference type="InterPro" id="IPR008037">
    <property type="entry name" value="Pacifastin_dom"/>
</dbReference>
<accession>A0A8W8P0C5</accession>
<feature type="domain" description="BPTI/Kunitz inhibitor" evidence="3">
    <location>
        <begin position="126"/>
        <end position="177"/>
    </location>
</feature>
<evidence type="ECO:0000313" key="5">
    <source>
        <dbReference type="EnsemblMetazoa" id="G7921.1:cds"/>
    </source>
</evidence>
<evidence type="ECO:0000259" key="4">
    <source>
        <dbReference type="PROSITE" id="PS51390"/>
    </source>
</evidence>
<dbReference type="Gene3D" id="2.10.70.10">
    <property type="entry name" value="Complement Module, domain 1"/>
    <property type="match status" value="1"/>
</dbReference>
<evidence type="ECO:0000313" key="6">
    <source>
        <dbReference type="Proteomes" id="UP000005408"/>
    </source>
</evidence>
<dbReference type="SMART" id="SM00131">
    <property type="entry name" value="KU"/>
    <property type="match status" value="1"/>
</dbReference>
<dbReference type="InterPro" id="IPR051388">
    <property type="entry name" value="Serpin_venom_toxin"/>
</dbReference>
<dbReference type="InterPro" id="IPR036645">
    <property type="entry name" value="Elafin-like_sf"/>
</dbReference>
<dbReference type="PRINTS" id="PR00759">
    <property type="entry name" value="BASICPTASE"/>
</dbReference>
<dbReference type="SMART" id="SM00217">
    <property type="entry name" value="WAP"/>
    <property type="match status" value="2"/>
</dbReference>
<feature type="domain" description="WAP" evidence="4">
    <location>
        <begin position="215"/>
        <end position="267"/>
    </location>
</feature>
<name>A0A8W8P0C5_MAGGI</name>
<evidence type="ECO:0000256" key="1">
    <source>
        <dbReference type="ARBA" id="ARBA00023157"/>
    </source>
</evidence>
<dbReference type="FunFam" id="4.10.410.10:FF:000020">
    <property type="entry name" value="Collagen, type VI, alpha 3"/>
    <property type="match status" value="1"/>
</dbReference>
<dbReference type="AlphaFoldDB" id="A0A8W8P0C5"/>
<evidence type="ECO:0000256" key="2">
    <source>
        <dbReference type="SAM" id="SignalP"/>
    </source>
</evidence>
<dbReference type="Gene3D" id="4.10.410.10">
    <property type="entry name" value="Pancreatic trypsin inhibitor Kunitz domain"/>
    <property type="match status" value="1"/>
</dbReference>
<keyword evidence="1" id="KW-1015">Disulfide bond</keyword>
<dbReference type="Gene3D" id="4.10.75.10">
    <property type="entry name" value="Elafin-like"/>
    <property type="match status" value="2"/>
</dbReference>
<dbReference type="PANTHER" id="PTHR46751">
    <property type="entry name" value="EPPIN"/>
    <property type="match status" value="1"/>
</dbReference>
<dbReference type="SUPFAM" id="SSF57362">
    <property type="entry name" value="BPTI-like"/>
    <property type="match status" value="1"/>
</dbReference>
<dbReference type="Pfam" id="PF05375">
    <property type="entry name" value="Pacifastin_I"/>
    <property type="match status" value="1"/>
</dbReference>
<dbReference type="Proteomes" id="UP000005408">
    <property type="component" value="Unassembled WGS sequence"/>
</dbReference>
<dbReference type="CDD" id="cd00109">
    <property type="entry name" value="Kunitz-type"/>
    <property type="match status" value="1"/>
</dbReference>
<dbReference type="SUPFAM" id="SSF57256">
    <property type="entry name" value="Elafin-like"/>
    <property type="match status" value="1"/>
</dbReference>
<protein>
    <submittedName>
        <fullName evidence="5">Uncharacterized protein</fullName>
    </submittedName>
</protein>
<dbReference type="PANTHER" id="PTHR46751:SF1">
    <property type="entry name" value="WAP FOUR-DISULFIDE CORE DOMAIN PROTEIN 6A"/>
    <property type="match status" value="1"/>
</dbReference>
<dbReference type="Pfam" id="PF00095">
    <property type="entry name" value="WAP"/>
    <property type="match status" value="2"/>
</dbReference>
<feature type="signal peptide" evidence="2">
    <location>
        <begin position="1"/>
        <end position="16"/>
    </location>
</feature>
<sequence length="272" mass="29620">MIGLLLFLTVLATALAGKYHTGIPGEKPGRCSRSDVITDCLCPPGPPGCTSDFDCPYNLKCCSYGCGCRRECRAPDFSTGPQNGCFYNGRYYSEGQSFPAIDGCNTCFCSGNGQVGCTLIGCLDVCSQPLKPGGNCIAYFQRWWYNRATNECIPFIYGGCDGNENNFETRQACLQRCSRKKLLLKTSEAKPTCNKMIWIIVGFLSINAVVGQFVGGQKPGRCPASDIVTTCDCPTNQMECYTDFHCPFFLKCCSIGCGCRSSCQFPVFGYIG</sequence>
<dbReference type="InterPro" id="IPR008197">
    <property type="entry name" value="WAP_dom"/>
</dbReference>
<feature type="chain" id="PRO_5036469246" evidence="2">
    <location>
        <begin position="17"/>
        <end position="272"/>
    </location>
</feature>
<dbReference type="GO" id="GO:0004867">
    <property type="term" value="F:serine-type endopeptidase inhibitor activity"/>
    <property type="evidence" value="ECO:0007669"/>
    <property type="project" value="InterPro"/>
</dbReference>